<keyword evidence="6" id="KW-0432">Leucine biosynthesis</keyword>
<dbReference type="EMBL" id="NBII01000001">
    <property type="protein sequence ID" value="PAV23859.1"/>
    <property type="molecule type" value="Genomic_DNA"/>
</dbReference>
<evidence type="ECO:0000256" key="3">
    <source>
        <dbReference type="ARBA" id="ARBA00004689"/>
    </source>
</evidence>
<dbReference type="Pfam" id="PF00682">
    <property type="entry name" value="HMGL-like"/>
    <property type="match status" value="1"/>
</dbReference>
<keyword evidence="13" id="KW-1185">Reference proteome</keyword>
<evidence type="ECO:0000256" key="10">
    <source>
        <dbReference type="ARBA" id="ARBA00023304"/>
    </source>
</evidence>
<dbReference type="PROSITE" id="PS50991">
    <property type="entry name" value="PYR_CT"/>
    <property type="match status" value="1"/>
</dbReference>
<keyword evidence="7" id="KW-0028">Amino-acid biosynthesis</keyword>
<dbReference type="STRING" id="2282107.A0A286UW85"/>
<dbReference type="GO" id="GO:0003852">
    <property type="term" value="F:2-isopropylmalate synthase activity"/>
    <property type="evidence" value="ECO:0007669"/>
    <property type="project" value="UniProtKB-EC"/>
</dbReference>
<evidence type="ECO:0000256" key="4">
    <source>
        <dbReference type="ARBA" id="ARBA00009767"/>
    </source>
</evidence>
<dbReference type="PANTHER" id="PTHR46911:SF1">
    <property type="entry name" value="2-ISOPROPYLMALATE SYNTHASE"/>
    <property type="match status" value="1"/>
</dbReference>
<keyword evidence="8" id="KW-0808">Transferase</keyword>
<dbReference type="InterPro" id="IPR039371">
    <property type="entry name" value="LeuA_N_DRE-TIM"/>
</dbReference>
<dbReference type="SUPFAM" id="SSF51569">
    <property type="entry name" value="Aldolase"/>
    <property type="match status" value="1"/>
</dbReference>
<dbReference type="OrthoDB" id="418791at2759"/>
<protein>
    <recommendedName>
        <fullName evidence="5">2-isopropylmalate synthase</fullName>
        <ecNumber evidence="5">2.3.3.13</ecNumber>
    </recommendedName>
</protein>
<evidence type="ECO:0000256" key="6">
    <source>
        <dbReference type="ARBA" id="ARBA00022430"/>
    </source>
</evidence>
<dbReference type="InParanoid" id="A0A286UW85"/>
<dbReference type="InterPro" id="IPR000891">
    <property type="entry name" value="PYR_CT"/>
</dbReference>
<evidence type="ECO:0000256" key="7">
    <source>
        <dbReference type="ARBA" id="ARBA00022605"/>
    </source>
</evidence>
<evidence type="ECO:0000256" key="9">
    <source>
        <dbReference type="ARBA" id="ARBA00022723"/>
    </source>
</evidence>
<dbReference type="PANTHER" id="PTHR46911">
    <property type="match status" value="1"/>
</dbReference>
<comment type="cofactor">
    <cofactor evidence="2">
        <name>a divalent metal cation</name>
        <dbReference type="ChEBI" id="CHEBI:60240"/>
    </cofactor>
</comment>
<proteinExistence type="inferred from homology"/>
<dbReference type="InterPro" id="IPR002034">
    <property type="entry name" value="AIPM/Hcit_synth_CS"/>
</dbReference>
<dbReference type="CDD" id="cd07942">
    <property type="entry name" value="DRE_TIM_LeuA"/>
    <property type="match status" value="1"/>
</dbReference>
<dbReference type="AlphaFoldDB" id="A0A286UW85"/>
<keyword evidence="9" id="KW-0479">Metal-binding</keyword>
<dbReference type="GO" id="GO:0046872">
    <property type="term" value="F:metal ion binding"/>
    <property type="evidence" value="ECO:0007669"/>
    <property type="project" value="UniProtKB-KW"/>
</dbReference>
<comment type="caution">
    <text evidence="12">The sequence shown here is derived from an EMBL/GenBank/DDBJ whole genome shotgun (WGS) entry which is preliminary data.</text>
</comment>
<evidence type="ECO:0000256" key="1">
    <source>
        <dbReference type="ARBA" id="ARBA00000064"/>
    </source>
</evidence>
<dbReference type="GO" id="GO:0005739">
    <property type="term" value="C:mitochondrion"/>
    <property type="evidence" value="ECO:0007669"/>
    <property type="project" value="TreeGrafter"/>
</dbReference>
<dbReference type="FunCoup" id="A0A286UW85">
    <property type="interactions" value="252"/>
</dbReference>
<name>A0A286UW85_9AGAM</name>
<dbReference type="PROSITE" id="PS00815">
    <property type="entry name" value="AIPM_HOMOCIT_SYNTH_1"/>
    <property type="match status" value="1"/>
</dbReference>
<dbReference type="InterPro" id="IPR054692">
    <property type="entry name" value="LeuA-like_post-cat"/>
</dbReference>
<dbReference type="FunFam" id="3.20.20.70:FF:000045">
    <property type="entry name" value="2-isopropylmalate synthase"/>
    <property type="match status" value="1"/>
</dbReference>
<accession>A0A286UW85</accession>
<dbReference type="InterPro" id="IPR013785">
    <property type="entry name" value="Aldolase_TIM"/>
</dbReference>
<dbReference type="InterPro" id="IPR005668">
    <property type="entry name" value="IPM_Synthase"/>
</dbReference>
<keyword evidence="10" id="KW-0100">Branched-chain amino acid biosynthesis</keyword>
<dbReference type="InterPro" id="IPR013709">
    <property type="entry name" value="2-isopropylmalate_synth_dimer"/>
</dbReference>
<dbReference type="PROSITE" id="PS00816">
    <property type="entry name" value="AIPM_HOMOCIT_SYNTH_2"/>
    <property type="match status" value="1"/>
</dbReference>
<dbReference type="EC" id="2.3.3.13" evidence="5"/>
<dbReference type="SMART" id="SM00917">
    <property type="entry name" value="LeuA_dimer"/>
    <property type="match status" value="2"/>
</dbReference>
<dbReference type="InterPro" id="IPR036230">
    <property type="entry name" value="LeuA_allosteric_dom_sf"/>
</dbReference>
<dbReference type="Gene3D" id="3.20.20.70">
    <property type="entry name" value="Aldolase class I"/>
    <property type="match status" value="1"/>
</dbReference>
<dbReference type="Proteomes" id="UP000217199">
    <property type="component" value="Unassembled WGS sequence"/>
</dbReference>
<comment type="similarity">
    <text evidence="4">Belongs to the alpha-IPM synthase/homocitrate synthase family. LeuA type 2 subfamily.</text>
</comment>
<comment type="pathway">
    <text evidence="3">Amino-acid biosynthesis; L-leucine biosynthesis; L-leucine from 3-methyl-2-oxobutanoate: step 1/4.</text>
</comment>
<dbReference type="SUPFAM" id="SSF110921">
    <property type="entry name" value="2-isopropylmalate synthase LeuA, allosteric (dimerisation) domain"/>
    <property type="match status" value="2"/>
</dbReference>
<comment type="catalytic activity">
    <reaction evidence="1">
        <text>3-methyl-2-oxobutanoate + acetyl-CoA + H2O = (2S)-2-isopropylmalate + CoA + H(+)</text>
        <dbReference type="Rhea" id="RHEA:21524"/>
        <dbReference type="ChEBI" id="CHEBI:1178"/>
        <dbReference type="ChEBI" id="CHEBI:11851"/>
        <dbReference type="ChEBI" id="CHEBI:15377"/>
        <dbReference type="ChEBI" id="CHEBI:15378"/>
        <dbReference type="ChEBI" id="CHEBI:57287"/>
        <dbReference type="ChEBI" id="CHEBI:57288"/>
        <dbReference type="EC" id="2.3.3.13"/>
    </reaction>
</comment>
<evidence type="ECO:0000256" key="8">
    <source>
        <dbReference type="ARBA" id="ARBA00022679"/>
    </source>
</evidence>
<dbReference type="HAMAP" id="MF_00572">
    <property type="entry name" value="LeuA_type2"/>
    <property type="match status" value="1"/>
</dbReference>
<reference evidence="12 13" key="1">
    <citation type="journal article" date="2017" name="Mol. Ecol.">
        <title>Comparative and population genomic landscape of Phellinus noxius: A hypervariable fungus causing root rot in trees.</title>
        <authorList>
            <person name="Chung C.L."/>
            <person name="Lee T.J."/>
            <person name="Akiba M."/>
            <person name="Lee H.H."/>
            <person name="Kuo T.H."/>
            <person name="Liu D."/>
            <person name="Ke H.M."/>
            <person name="Yokoi T."/>
            <person name="Roa M.B."/>
            <person name="Lu M.J."/>
            <person name="Chang Y.Y."/>
            <person name="Ann P.J."/>
            <person name="Tsai J.N."/>
            <person name="Chen C.Y."/>
            <person name="Tzean S.S."/>
            <person name="Ota Y."/>
            <person name="Hattori T."/>
            <person name="Sahashi N."/>
            <person name="Liou R.F."/>
            <person name="Kikuchi T."/>
            <person name="Tsai I.J."/>
        </authorList>
    </citation>
    <scope>NUCLEOTIDE SEQUENCE [LARGE SCALE GENOMIC DNA]</scope>
    <source>
        <strain evidence="12 13">FFPRI411160</strain>
    </source>
</reference>
<evidence type="ECO:0000256" key="5">
    <source>
        <dbReference type="ARBA" id="ARBA00012973"/>
    </source>
</evidence>
<organism evidence="12 13">
    <name type="scientific">Pyrrhoderma noxium</name>
    <dbReference type="NCBI Taxonomy" id="2282107"/>
    <lineage>
        <taxon>Eukaryota</taxon>
        <taxon>Fungi</taxon>
        <taxon>Dikarya</taxon>
        <taxon>Basidiomycota</taxon>
        <taxon>Agaricomycotina</taxon>
        <taxon>Agaricomycetes</taxon>
        <taxon>Hymenochaetales</taxon>
        <taxon>Hymenochaetaceae</taxon>
        <taxon>Pyrrhoderma</taxon>
    </lineage>
</organism>
<dbReference type="GO" id="GO:0009098">
    <property type="term" value="P:L-leucine biosynthetic process"/>
    <property type="evidence" value="ECO:0007669"/>
    <property type="project" value="UniProtKB-KW"/>
</dbReference>
<dbReference type="Pfam" id="PF22615">
    <property type="entry name" value="IPMS_D2"/>
    <property type="match status" value="1"/>
</dbReference>
<evidence type="ECO:0000313" key="13">
    <source>
        <dbReference type="Proteomes" id="UP000217199"/>
    </source>
</evidence>
<evidence type="ECO:0000313" key="12">
    <source>
        <dbReference type="EMBL" id="PAV23859.1"/>
    </source>
</evidence>
<sequence>MCMLSDPSVKYKPYTPLNLPDRQWPSKRHDRVPIWLSTDLRDGNQALATPMTIEQKTVFFDHLLKCGFKEIEISYPAASETDFNFTRGLIEQGKIPDDVWIQVLTPAREDLIRRTFEAVAGAKHVIIHMYNATCPMFRNVVFQNSKEETVALAVKHTKLVSQLTDQYSKSHNMQFKYEYSPETFTQTEPEFALEVCEAVKSAWGKAGLGDQRIIFNLPATIEIAPPNHYADQIENFCRNISEREKIIISLHPHNDRGTAIAAAELACMAGADRVEGCIFGNGERTGNVDIANLALNLYTQGIHPKLDFSDIQACIDIVNQCNDLPVHPRHPYAGELVFTAFSGSHQDAIKKGFEAQVKRHAEARLKGEPEIWDMPYLPIDPKDLGCDYEAVIRVNSQSGKGGIAYIVKTHLGLDMPRKMQIAFYAVVQAVSDREAREMTVDDITTAFRSTYHLGGPKYDGRLVLRSFKISDEPISDPVDQTPYADGEAPDERRRFDGTISVDGNLRVIHGDGNGPLSAFLNALKTHLDIDLSIREYTEHTIGDGQNAKAASYVEVVEAKREPGQRQEGWWGAGLDTDIAGSGLRAVLSAVNNHIGDKKLPELKLSIGAEARSGQADVATVILNSLQLELPRRLQAHFFETVQRASPEGAIAYDALTDLFKKTYGFTSRDLPLLLQKFSMDHRSNGEVRGIQGSTVMNGQEVVITGEGNGPLSAILAALAPYHDGELTVREYSEHSIGVGADVKAASYVELIHTTTIDGQSRKSTCWGADIDEDISVSGVKALLNAVALHVPLSVKRVNGSA</sequence>
<gene>
    <name evidence="12" type="ORF">PNOK_0092700</name>
</gene>
<dbReference type="Pfam" id="PF08502">
    <property type="entry name" value="LeuA_dimer"/>
    <property type="match status" value="2"/>
</dbReference>
<dbReference type="SUPFAM" id="SSF89000">
    <property type="entry name" value="post-HMGL domain-like"/>
    <property type="match status" value="1"/>
</dbReference>
<dbReference type="Gene3D" id="3.30.160.270">
    <property type="match status" value="2"/>
</dbReference>
<evidence type="ECO:0000259" key="11">
    <source>
        <dbReference type="PROSITE" id="PS50991"/>
    </source>
</evidence>
<feature type="domain" description="Pyruvate carboxyltransferase" evidence="11">
    <location>
        <begin position="33"/>
        <end position="312"/>
    </location>
</feature>
<dbReference type="NCBIfam" id="TIGR00970">
    <property type="entry name" value="leuA_yeast"/>
    <property type="match status" value="1"/>
</dbReference>
<dbReference type="NCBIfam" id="NF002991">
    <property type="entry name" value="PRK03739.1"/>
    <property type="match status" value="1"/>
</dbReference>
<evidence type="ECO:0000256" key="2">
    <source>
        <dbReference type="ARBA" id="ARBA00001968"/>
    </source>
</evidence>